<name>D7FRI9_ECTSI</name>
<evidence type="ECO:0000313" key="3">
    <source>
        <dbReference type="Proteomes" id="UP000002630"/>
    </source>
</evidence>
<keyword evidence="3" id="KW-1185">Reference proteome</keyword>
<evidence type="ECO:0000256" key="1">
    <source>
        <dbReference type="SAM" id="MobiDB-lite"/>
    </source>
</evidence>
<protein>
    <submittedName>
        <fullName evidence="2">Uncharacterized protein</fullName>
    </submittedName>
</protein>
<proteinExistence type="predicted"/>
<feature type="region of interest" description="Disordered" evidence="1">
    <location>
        <begin position="1"/>
        <end position="57"/>
    </location>
</feature>
<dbReference type="EMBL" id="FN648393">
    <property type="protein sequence ID" value="CBJ30780.1"/>
    <property type="molecule type" value="Genomic_DNA"/>
</dbReference>
<dbReference type="Proteomes" id="UP000002630">
    <property type="component" value="Linkage Group LG14"/>
</dbReference>
<organism evidence="2 3">
    <name type="scientific">Ectocarpus siliculosus</name>
    <name type="common">Brown alga</name>
    <name type="synonym">Conferva siliculosa</name>
    <dbReference type="NCBI Taxonomy" id="2880"/>
    <lineage>
        <taxon>Eukaryota</taxon>
        <taxon>Sar</taxon>
        <taxon>Stramenopiles</taxon>
        <taxon>Ochrophyta</taxon>
        <taxon>PX clade</taxon>
        <taxon>Phaeophyceae</taxon>
        <taxon>Ectocarpales</taxon>
        <taxon>Ectocarpaceae</taxon>
        <taxon>Ectocarpus</taxon>
    </lineage>
</organism>
<dbReference type="AlphaFoldDB" id="D7FRI9"/>
<evidence type="ECO:0000313" key="2">
    <source>
        <dbReference type="EMBL" id="CBJ30780.1"/>
    </source>
</evidence>
<accession>D7FRI9</accession>
<dbReference type="InParanoid" id="D7FRI9"/>
<dbReference type="EMBL" id="FN649739">
    <property type="protein sequence ID" value="CBJ30780.1"/>
    <property type="molecule type" value="Genomic_DNA"/>
</dbReference>
<sequence length="57" mass="6312">MEAEGMWRAGVKRQDRRRCSTGQKEGATGTLLKSKVHHNRSPTAGATTQERKGTTRT</sequence>
<gene>
    <name evidence="2" type="ORF">Esi_0215_0018</name>
</gene>
<reference evidence="2 3" key="1">
    <citation type="journal article" date="2010" name="Nature">
        <title>The Ectocarpus genome and the independent evolution of multicellularity in brown algae.</title>
        <authorList>
            <person name="Cock J.M."/>
            <person name="Sterck L."/>
            <person name="Rouze P."/>
            <person name="Scornet D."/>
            <person name="Allen A.E."/>
            <person name="Amoutzias G."/>
            <person name="Anthouard V."/>
            <person name="Artiguenave F."/>
            <person name="Aury J.M."/>
            <person name="Badger J.H."/>
            <person name="Beszteri B."/>
            <person name="Billiau K."/>
            <person name="Bonnet E."/>
            <person name="Bothwell J.H."/>
            <person name="Bowler C."/>
            <person name="Boyen C."/>
            <person name="Brownlee C."/>
            <person name="Carrano C.J."/>
            <person name="Charrier B."/>
            <person name="Cho G.Y."/>
            <person name="Coelho S.M."/>
            <person name="Collen J."/>
            <person name="Corre E."/>
            <person name="Da Silva C."/>
            <person name="Delage L."/>
            <person name="Delaroque N."/>
            <person name="Dittami S.M."/>
            <person name="Doulbeau S."/>
            <person name="Elias M."/>
            <person name="Farnham G."/>
            <person name="Gachon C.M."/>
            <person name="Gschloessl B."/>
            <person name="Heesch S."/>
            <person name="Jabbari K."/>
            <person name="Jubin C."/>
            <person name="Kawai H."/>
            <person name="Kimura K."/>
            <person name="Kloareg B."/>
            <person name="Kupper F.C."/>
            <person name="Lang D."/>
            <person name="Le Bail A."/>
            <person name="Leblanc C."/>
            <person name="Lerouge P."/>
            <person name="Lohr M."/>
            <person name="Lopez P.J."/>
            <person name="Martens C."/>
            <person name="Maumus F."/>
            <person name="Michel G."/>
            <person name="Miranda-Saavedra D."/>
            <person name="Morales J."/>
            <person name="Moreau H."/>
            <person name="Motomura T."/>
            <person name="Nagasato C."/>
            <person name="Napoli C.A."/>
            <person name="Nelson D.R."/>
            <person name="Nyvall-Collen P."/>
            <person name="Peters A.F."/>
            <person name="Pommier C."/>
            <person name="Potin P."/>
            <person name="Poulain J."/>
            <person name="Quesneville H."/>
            <person name="Read B."/>
            <person name="Rensing S.A."/>
            <person name="Ritter A."/>
            <person name="Rousvoal S."/>
            <person name="Samanta M."/>
            <person name="Samson G."/>
            <person name="Schroeder D.C."/>
            <person name="Segurens B."/>
            <person name="Strittmatter M."/>
            <person name="Tonon T."/>
            <person name="Tregear J.W."/>
            <person name="Valentin K."/>
            <person name="von Dassow P."/>
            <person name="Yamagishi T."/>
            <person name="Van de Peer Y."/>
            <person name="Wincker P."/>
        </authorList>
    </citation>
    <scope>NUCLEOTIDE SEQUENCE [LARGE SCALE GENOMIC DNA]</scope>
    <source>
        <strain evidence="3">Ec32 / CCAP1310/4</strain>
    </source>
</reference>